<comment type="cofactor">
    <cofactor evidence="1 5 7 8">
        <name>pyridoxal 5'-phosphate</name>
        <dbReference type="ChEBI" id="CHEBI:597326"/>
    </cofactor>
</comment>
<feature type="modified residue" description="N6-(pyridoxal phosphate)lysine" evidence="5 7">
    <location>
        <position position="66"/>
    </location>
</feature>
<keyword evidence="4 5" id="KW-0456">Lyase</keyword>
<evidence type="ECO:0000256" key="5">
    <source>
        <dbReference type="HAMAP-Rule" id="MF_02120"/>
    </source>
</evidence>
<evidence type="ECO:0000256" key="6">
    <source>
        <dbReference type="NCBIfam" id="TIGR01048"/>
    </source>
</evidence>
<evidence type="ECO:0000256" key="1">
    <source>
        <dbReference type="ARBA" id="ARBA00001933"/>
    </source>
</evidence>
<dbReference type="SUPFAM" id="SSF51419">
    <property type="entry name" value="PLP-binding barrel"/>
    <property type="match status" value="1"/>
</dbReference>
<comment type="function">
    <text evidence="5">Specifically catalyzes the decarboxylation of meso-diaminopimelate (meso-DAP) to L-lysine.</text>
</comment>
<dbReference type="CDD" id="cd06828">
    <property type="entry name" value="PLPDE_III_DapDC"/>
    <property type="match status" value="1"/>
</dbReference>
<dbReference type="RefSeq" id="WP_114069685.1">
    <property type="nucleotide sequence ID" value="NZ_CP030850.1"/>
</dbReference>
<evidence type="ECO:0000256" key="7">
    <source>
        <dbReference type="PIRSR" id="PIRSR600183-50"/>
    </source>
</evidence>
<comment type="subunit">
    <text evidence="5">Homodimer.</text>
</comment>
<dbReference type="PROSITE" id="PS00878">
    <property type="entry name" value="ODR_DC_2_1"/>
    <property type="match status" value="1"/>
</dbReference>
<dbReference type="InterPro" id="IPR022643">
    <property type="entry name" value="De-COase2_C"/>
</dbReference>
<evidence type="ECO:0000259" key="10">
    <source>
        <dbReference type="Pfam" id="PF02784"/>
    </source>
</evidence>
<keyword evidence="2 5" id="KW-0210">Decarboxylase</keyword>
<feature type="binding site" evidence="5">
    <location>
        <position position="316"/>
    </location>
    <ligand>
        <name>substrate</name>
    </ligand>
</feature>
<dbReference type="PANTHER" id="PTHR43727:SF2">
    <property type="entry name" value="GROUP IV DECARBOXYLASE"/>
    <property type="match status" value="1"/>
</dbReference>
<name>A0A344TQK3_9BACT</name>
<dbReference type="AlphaFoldDB" id="A0A344TQK3"/>
<dbReference type="Gene3D" id="3.20.20.10">
    <property type="entry name" value="Alanine racemase"/>
    <property type="match status" value="1"/>
</dbReference>
<dbReference type="PRINTS" id="PR01179">
    <property type="entry name" value="ODADCRBXLASE"/>
</dbReference>
<dbReference type="InterPro" id="IPR022644">
    <property type="entry name" value="De-COase2_N"/>
</dbReference>
<dbReference type="FunFam" id="3.20.20.10:FF:000003">
    <property type="entry name" value="Diaminopimelate decarboxylase"/>
    <property type="match status" value="1"/>
</dbReference>
<dbReference type="SUPFAM" id="SSF50621">
    <property type="entry name" value="Alanine racemase C-terminal domain-like"/>
    <property type="match status" value="1"/>
</dbReference>
<evidence type="ECO:0000259" key="9">
    <source>
        <dbReference type="Pfam" id="PF00278"/>
    </source>
</evidence>
<feature type="binding site" evidence="5">
    <location>
        <position position="320"/>
    </location>
    <ligand>
        <name>substrate</name>
    </ligand>
</feature>
<accession>A0A344TQK3</accession>
<feature type="domain" description="Orn/DAP/Arg decarboxylase 2 N-terminal" evidence="10">
    <location>
        <begin position="41"/>
        <end position="284"/>
    </location>
</feature>
<dbReference type="UniPathway" id="UPA00034">
    <property type="reaction ID" value="UER00027"/>
</dbReference>
<reference evidence="11 12" key="1">
    <citation type="submission" date="2018-07" db="EMBL/GenBank/DDBJ databases">
        <title>Genome sequencing of Runella.</title>
        <authorList>
            <person name="Baek M.-G."/>
            <person name="Yi H."/>
        </authorList>
    </citation>
    <scope>NUCLEOTIDE SEQUENCE [LARGE SCALE GENOMIC DNA]</scope>
    <source>
        <strain evidence="11 12">HYN0085</strain>
    </source>
</reference>
<protein>
    <recommendedName>
        <fullName evidence="5 6">Diaminopimelate decarboxylase</fullName>
        <shortName evidence="5">DAP decarboxylase</shortName>
        <shortName evidence="5">DAPDC</shortName>
        <ecNumber evidence="5 6">4.1.1.20</ecNumber>
    </recommendedName>
</protein>
<dbReference type="InterPro" id="IPR029066">
    <property type="entry name" value="PLP-binding_barrel"/>
</dbReference>
<evidence type="ECO:0000313" key="11">
    <source>
        <dbReference type="EMBL" id="AXE20924.1"/>
    </source>
</evidence>
<dbReference type="HAMAP" id="MF_02120">
    <property type="entry name" value="LysA"/>
    <property type="match status" value="1"/>
</dbReference>
<comment type="caution">
    <text evidence="5">Lacks conserved residue(s) required for the propagation of feature annotation.</text>
</comment>
<organism evidence="11 12">
    <name type="scientific">Runella rosea</name>
    <dbReference type="NCBI Taxonomy" id="2259595"/>
    <lineage>
        <taxon>Bacteria</taxon>
        <taxon>Pseudomonadati</taxon>
        <taxon>Bacteroidota</taxon>
        <taxon>Cytophagia</taxon>
        <taxon>Cytophagales</taxon>
        <taxon>Spirosomataceae</taxon>
        <taxon>Runella</taxon>
    </lineage>
</organism>
<dbReference type="NCBIfam" id="TIGR01048">
    <property type="entry name" value="lysA"/>
    <property type="match status" value="1"/>
</dbReference>
<comment type="pathway">
    <text evidence="5 8">Amino-acid biosynthesis; L-lysine biosynthesis via DAP pathway; L-lysine from DL-2,6-diaminopimelate: step 1/1.</text>
</comment>
<dbReference type="PRINTS" id="PR01181">
    <property type="entry name" value="DAPDCRBXLASE"/>
</dbReference>
<dbReference type="InterPro" id="IPR002986">
    <property type="entry name" value="DAP_deCOOHase_LysA"/>
</dbReference>
<feature type="binding site" evidence="5">
    <location>
        <position position="375"/>
    </location>
    <ligand>
        <name>substrate</name>
    </ligand>
</feature>
<dbReference type="PANTHER" id="PTHR43727">
    <property type="entry name" value="DIAMINOPIMELATE DECARBOXYLASE"/>
    <property type="match status" value="1"/>
</dbReference>
<evidence type="ECO:0000256" key="2">
    <source>
        <dbReference type="ARBA" id="ARBA00022793"/>
    </source>
</evidence>
<dbReference type="GO" id="GO:0030170">
    <property type="term" value="F:pyridoxal phosphate binding"/>
    <property type="evidence" value="ECO:0007669"/>
    <property type="project" value="UniProtKB-UniRule"/>
</dbReference>
<keyword evidence="5 8" id="KW-0457">Lysine biosynthesis</keyword>
<dbReference type="Pfam" id="PF00278">
    <property type="entry name" value="Orn_DAP_Arg_deC"/>
    <property type="match status" value="1"/>
</dbReference>
<dbReference type="Gene3D" id="2.40.37.10">
    <property type="entry name" value="Lyase, Ornithine Decarboxylase, Chain A, domain 1"/>
    <property type="match status" value="1"/>
</dbReference>
<evidence type="ECO:0000313" key="12">
    <source>
        <dbReference type="Proteomes" id="UP000251993"/>
    </source>
</evidence>
<evidence type="ECO:0000256" key="3">
    <source>
        <dbReference type="ARBA" id="ARBA00022898"/>
    </source>
</evidence>
<dbReference type="GO" id="GO:0008836">
    <property type="term" value="F:diaminopimelate decarboxylase activity"/>
    <property type="evidence" value="ECO:0007669"/>
    <property type="project" value="UniProtKB-UniRule"/>
</dbReference>
<feature type="binding site" evidence="5">
    <location>
        <position position="236"/>
    </location>
    <ligand>
        <name>pyridoxal 5'-phosphate</name>
        <dbReference type="ChEBI" id="CHEBI:597326"/>
    </ligand>
</feature>
<keyword evidence="3 5" id="KW-0663">Pyridoxal phosphate</keyword>
<sequence>MISELAQIIMQLVNDRYEIQGIPVLDIAQQFGTPLYVYDADKIVDKINQLRNAFSSVDLKIKFACKALTNVSILKLMRQNGVELDVVSPQELELGLHAGYEGSQITFTPSGVSFDEIETAVAVGSIINLDNLIVLEKFGQRFGGTVPCMIRIKPNVAAGGNAKIMTAHEGSKFGIDIRQREDILRIVNQYGINVVGLHQHTGSDIKEANAFVRAADVIFNFAKDFPNLKIIDLGGGFKVAYKEGDPITDMPALGAKLSEAFLALSEQLGRKLQLWFEPGKFLVSESGILLVNANVVKSTPNRTFVGVNSGLNHLIRPMMYDAYHHIVNVSNPVSTQLKTYDVVGYICETDTFATDRPLTEVHENDTLALLNAGAYGFTMSSQYNSRFRPAEVLVYQGKAHIIRQRETMEDILKNQVLLEL</sequence>
<feature type="active site" description="Proton donor" evidence="7">
    <location>
        <position position="347"/>
    </location>
</feature>
<dbReference type="InterPro" id="IPR022653">
    <property type="entry name" value="De-COase2_pyr-phos_BS"/>
</dbReference>
<keyword evidence="5" id="KW-0028">Amino-acid biosynthesis</keyword>
<dbReference type="GO" id="GO:0009089">
    <property type="term" value="P:lysine biosynthetic process via diaminopimelate"/>
    <property type="evidence" value="ECO:0007669"/>
    <property type="project" value="UniProtKB-UniRule"/>
</dbReference>
<dbReference type="InterPro" id="IPR009006">
    <property type="entry name" value="Ala_racemase/Decarboxylase_C"/>
</dbReference>
<feature type="binding site" evidence="5">
    <location>
        <position position="375"/>
    </location>
    <ligand>
        <name>pyridoxal 5'-phosphate</name>
        <dbReference type="ChEBI" id="CHEBI:597326"/>
    </ligand>
</feature>
<comment type="catalytic activity">
    <reaction evidence="5 8">
        <text>meso-2,6-diaminopimelate + H(+) = L-lysine + CO2</text>
        <dbReference type="Rhea" id="RHEA:15101"/>
        <dbReference type="ChEBI" id="CHEBI:15378"/>
        <dbReference type="ChEBI" id="CHEBI:16526"/>
        <dbReference type="ChEBI" id="CHEBI:32551"/>
        <dbReference type="ChEBI" id="CHEBI:57791"/>
        <dbReference type="EC" id="4.1.1.20"/>
    </reaction>
</comment>
<feature type="binding site" evidence="5">
    <location>
        <position position="348"/>
    </location>
    <ligand>
        <name>substrate</name>
    </ligand>
</feature>
<dbReference type="Proteomes" id="UP000251993">
    <property type="component" value="Chromosome"/>
</dbReference>
<dbReference type="KEGG" id="run:DR864_25875"/>
<dbReference type="Pfam" id="PF02784">
    <property type="entry name" value="Orn_Arg_deC_N"/>
    <property type="match status" value="1"/>
</dbReference>
<evidence type="ECO:0000256" key="8">
    <source>
        <dbReference type="RuleBase" id="RU003738"/>
    </source>
</evidence>
<feature type="domain" description="Orn/DAP/Arg decarboxylase 2 C-terminal" evidence="9">
    <location>
        <begin position="36"/>
        <end position="373"/>
    </location>
</feature>
<keyword evidence="12" id="KW-1185">Reference proteome</keyword>
<dbReference type="EMBL" id="CP030850">
    <property type="protein sequence ID" value="AXE20924.1"/>
    <property type="molecule type" value="Genomic_DNA"/>
</dbReference>
<gene>
    <name evidence="5 11" type="primary">lysA</name>
    <name evidence="11" type="ORF">DR864_25875</name>
</gene>
<dbReference type="OrthoDB" id="9802241at2"/>
<proteinExistence type="inferred from homology"/>
<evidence type="ECO:0000256" key="4">
    <source>
        <dbReference type="ARBA" id="ARBA00023239"/>
    </source>
</evidence>
<comment type="similarity">
    <text evidence="5">Belongs to the Orn/Lys/Arg decarboxylase class-II family. LysA subfamily.</text>
</comment>
<dbReference type="InterPro" id="IPR000183">
    <property type="entry name" value="Orn/DAP/Arg_de-COase"/>
</dbReference>
<dbReference type="EC" id="4.1.1.20" evidence="5 6"/>